<protein>
    <submittedName>
        <fullName evidence="1">Uncharacterized protein</fullName>
    </submittedName>
</protein>
<accession>R7ZQY4</accession>
<dbReference type="EMBL" id="AQHR01000085">
    <property type="protein sequence ID" value="EON76424.1"/>
    <property type="molecule type" value="Genomic_DNA"/>
</dbReference>
<evidence type="ECO:0000313" key="1">
    <source>
        <dbReference type="EMBL" id="EON76424.1"/>
    </source>
</evidence>
<reference evidence="1 2" key="1">
    <citation type="submission" date="2013-02" db="EMBL/GenBank/DDBJ databases">
        <title>A novel strain isolated from Lonar lake, Maharashtra, India.</title>
        <authorList>
            <person name="Singh A."/>
        </authorList>
    </citation>
    <scope>NUCLEOTIDE SEQUENCE [LARGE SCALE GENOMIC DNA]</scope>
    <source>
        <strain evidence="1 2">AK24</strain>
    </source>
</reference>
<comment type="caution">
    <text evidence="1">The sequence shown here is derived from an EMBL/GenBank/DDBJ whole genome shotgun (WGS) entry which is preliminary data.</text>
</comment>
<dbReference type="AlphaFoldDB" id="R7ZQY4"/>
<organism evidence="1 2">
    <name type="scientific">Lunatimonas lonarensis</name>
    <dbReference type="NCBI Taxonomy" id="1232681"/>
    <lineage>
        <taxon>Bacteria</taxon>
        <taxon>Pseudomonadati</taxon>
        <taxon>Bacteroidota</taxon>
        <taxon>Cytophagia</taxon>
        <taxon>Cytophagales</taxon>
        <taxon>Cyclobacteriaceae</taxon>
    </lineage>
</organism>
<name>R7ZQY4_9BACT</name>
<gene>
    <name evidence="1" type="ORF">ADIS_2874</name>
</gene>
<keyword evidence="2" id="KW-1185">Reference proteome</keyword>
<sequence>MKIPLLKKSAPVNLSEKVGESLETAIPHLFSDALMPNRIDRSS</sequence>
<evidence type="ECO:0000313" key="2">
    <source>
        <dbReference type="Proteomes" id="UP000013909"/>
    </source>
</evidence>
<proteinExistence type="predicted"/>
<dbReference type="Proteomes" id="UP000013909">
    <property type="component" value="Unassembled WGS sequence"/>
</dbReference>